<keyword evidence="4" id="KW-0472">Membrane</keyword>
<dbReference type="Gene3D" id="3.30.565.10">
    <property type="entry name" value="Histidine kinase-like ATPase, C-terminal domain"/>
    <property type="match status" value="1"/>
</dbReference>
<sequence length="629" mass="70487">MILIYSGTAIAQPNKLDALKIALSKTSQPKATVSITNKIVYELRISNPDSAIKLGEPNVLKAHQINYLYGESLANLCLALAHNKKANYKLSEDYCKKAMAIAQQLQNDSLMAASLLNFATIDENYGAFDSAFNKLYAAIKKYETIKNQDGINKAKLVMAQIYQQKNDLKNAEKILNEILSTPKIDKNIEVSSLHTLANMYGMQGNYAKALAIDDKALAICDSFNIIFFKSSVYDNMANCYMYSGDAAKAKIYFQKCITIDSSFGNKKQMSDTYLNLGSLYEMNKQPTIAIQYLKTSIAYANESGYKQGEYAAYLSLSNIYKQLNKTDSALDAMQKGYSIKDKIINESSENKIIELDKLYQFEKKEQQLKLQKSELSKKNYLITTLSIACLLIISTGIFWYRRRRLQNKLALQQQIVAQQAIATKAIIEAEENERKRIAAELHDGIGQMMSAAKMNLSVLENEINFKNTTTQHTFNNIISLVDDSCAEIRKVSHQMMPNALLKFGLTKAIKEFINRLDDSIIKVSIHAEGLNERLPTNIETVLYRVIQESVNNTLKHAAANRLDISIIKTSDEISVLIEDDGKGFNVQQISNAEGIGIKNMLSRVNYLKGTIDFASEPNKGTLVAIHIPL</sequence>
<dbReference type="Pfam" id="PF13374">
    <property type="entry name" value="TPR_10"/>
    <property type="match status" value="1"/>
</dbReference>
<evidence type="ECO:0000256" key="2">
    <source>
        <dbReference type="ARBA" id="ARBA00022777"/>
    </source>
</evidence>
<feature type="domain" description="Histidine kinase" evidence="5">
    <location>
        <begin position="436"/>
        <end position="629"/>
    </location>
</feature>
<dbReference type="SUPFAM" id="SSF55874">
    <property type="entry name" value="ATPase domain of HSP90 chaperone/DNA topoisomerase II/histidine kinase"/>
    <property type="match status" value="1"/>
</dbReference>
<dbReference type="Gene3D" id="1.25.40.10">
    <property type="entry name" value="Tetratricopeptide repeat domain"/>
    <property type="match status" value="2"/>
</dbReference>
<dbReference type="Pfam" id="PF02518">
    <property type="entry name" value="HATPase_c"/>
    <property type="match status" value="1"/>
</dbReference>
<dbReference type="InterPro" id="IPR011990">
    <property type="entry name" value="TPR-like_helical_dom_sf"/>
</dbReference>
<dbReference type="SMART" id="SM00028">
    <property type="entry name" value="TPR"/>
    <property type="match status" value="6"/>
</dbReference>
<organism evidence="6 7">
    <name type="scientific">Ferruginibacter yonginensis</name>
    <dbReference type="NCBI Taxonomy" id="1310416"/>
    <lineage>
        <taxon>Bacteria</taxon>
        <taxon>Pseudomonadati</taxon>
        <taxon>Bacteroidota</taxon>
        <taxon>Chitinophagia</taxon>
        <taxon>Chitinophagales</taxon>
        <taxon>Chitinophagaceae</taxon>
        <taxon>Ferruginibacter</taxon>
    </lineage>
</organism>
<dbReference type="Pfam" id="PF07730">
    <property type="entry name" value="HisKA_3"/>
    <property type="match status" value="1"/>
</dbReference>
<evidence type="ECO:0000313" key="6">
    <source>
        <dbReference type="EMBL" id="MFC4263733.1"/>
    </source>
</evidence>
<accession>A0ABV8QV35</accession>
<dbReference type="InterPro" id="IPR050482">
    <property type="entry name" value="Sensor_HK_TwoCompSys"/>
</dbReference>
<dbReference type="SMART" id="SM00387">
    <property type="entry name" value="HATPase_c"/>
    <property type="match status" value="1"/>
</dbReference>
<keyword evidence="4" id="KW-1133">Transmembrane helix</keyword>
<comment type="caution">
    <text evidence="6">The sequence shown here is derived from an EMBL/GenBank/DDBJ whole genome shotgun (WGS) entry which is preliminary data.</text>
</comment>
<gene>
    <name evidence="6" type="ORF">ACFOWM_12630</name>
</gene>
<evidence type="ECO:0000256" key="4">
    <source>
        <dbReference type="SAM" id="Phobius"/>
    </source>
</evidence>
<reference evidence="7" key="1">
    <citation type="journal article" date="2019" name="Int. J. Syst. Evol. Microbiol.">
        <title>The Global Catalogue of Microorganisms (GCM) 10K type strain sequencing project: providing services to taxonomists for standard genome sequencing and annotation.</title>
        <authorList>
            <consortium name="The Broad Institute Genomics Platform"/>
            <consortium name="The Broad Institute Genome Sequencing Center for Infectious Disease"/>
            <person name="Wu L."/>
            <person name="Ma J."/>
        </authorList>
    </citation>
    <scope>NUCLEOTIDE SEQUENCE [LARGE SCALE GENOMIC DNA]</scope>
    <source>
        <strain evidence="7">CECT 8289</strain>
    </source>
</reference>
<dbReference type="PANTHER" id="PTHR24421">
    <property type="entry name" value="NITRATE/NITRITE SENSOR PROTEIN NARX-RELATED"/>
    <property type="match status" value="1"/>
</dbReference>
<dbReference type="InterPro" id="IPR011712">
    <property type="entry name" value="Sig_transdc_His_kin_sub3_dim/P"/>
</dbReference>
<dbReference type="RefSeq" id="WP_379710701.1">
    <property type="nucleotide sequence ID" value="NZ_JBHSCZ010000004.1"/>
</dbReference>
<dbReference type="InterPro" id="IPR036890">
    <property type="entry name" value="HATPase_C_sf"/>
</dbReference>
<dbReference type="CDD" id="cd16917">
    <property type="entry name" value="HATPase_UhpB-NarQ-NarX-like"/>
    <property type="match status" value="1"/>
</dbReference>
<dbReference type="Proteomes" id="UP001595907">
    <property type="component" value="Unassembled WGS sequence"/>
</dbReference>
<keyword evidence="2" id="KW-0418">Kinase</keyword>
<keyword evidence="7" id="KW-1185">Reference proteome</keyword>
<dbReference type="InterPro" id="IPR003594">
    <property type="entry name" value="HATPase_dom"/>
</dbReference>
<dbReference type="Pfam" id="PF13424">
    <property type="entry name" value="TPR_12"/>
    <property type="match status" value="1"/>
</dbReference>
<keyword evidence="4" id="KW-0812">Transmembrane</keyword>
<feature type="transmembrane region" description="Helical" evidence="4">
    <location>
        <begin position="380"/>
        <end position="400"/>
    </location>
</feature>
<keyword evidence="1" id="KW-0808">Transferase</keyword>
<keyword evidence="3" id="KW-0902">Two-component regulatory system</keyword>
<evidence type="ECO:0000259" key="5">
    <source>
        <dbReference type="PROSITE" id="PS50109"/>
    </source>
</evidence>
<evidence type="ECO:0000313" key="7">
    <source>
        <dbReference type="Proteomes" id="UP001595907"/>
    </source>
</evidence>
<proteinExistence type="predicted"/>
<dbReference type="SUPFAM" id="SSF48452">
    <property type="entry name" value="TPR-like"/>
    <property type="match status" value="2"/>
</dbReference>
<protein>
    <submittedName>
        <fullName evidence="6">Tetratricopeptide repeat protein</fullName>
    </submittedName>
</protein>
<dbReference type="EMBL" id="JBHSCZ010000004">
    <property type="protein sequence ID" value="MFC4263733.1"/>
    <property type="molecule type" value="Genomic_DNA"/>
</dbReference>
<evidence type="ECO:0000256" key="1">
    <source>
        <dbReference type="ARBA" id="ARBA00022679"/>
    </source>
</evidence>
<dbReference type="Pfam" id="PF13181">
    <property type="entry name" value="TPR_8"/>
    <property type="match status" value="2"/>
</dbReference>
<dbReference type="InterPro" id="IPR005467">
    <property type="entry name" value="His_kinase_dom"/>
</dbReference>
<dbReference type="InterPro" id="IPR019734">
    <property type="entry name" value="TPR_rpt"/>
</dbReference>
<name>A0ABV8QV35_9BACT</name>
<evidence type="ECO:0000256" key="3">
    <source>
        <dbReference type="ARBA" id="ARBA00023012"/>
    </source>
</evidence>
<dbReference type="Gene3D" id="1.20.5.1930">
    <property type="match status" value="1"/>
</dbReference>
<dbReference type="PROSITE" id="PS50109">
    <property type="entry name" value="HIS_KIN"/>
    <property type="match status" value="1"/>
</dbReference>